<reference evidence="3 4" key="1">
    <citation type="submission" date="2017-10" db="EMBL/GenBank/DDBJ databases">
        <title>Development of genomic resources for the powdery mildew, Erysiphe pulchra.</title>
        <authorList>
            <person name="Wadl P.A."/>
            <person name="Mack B.M."/>
            <person name="Moore G."/>
            <person name="Beltz S.B."/>
        </authorList>
    </citation>
    <scope>NUCLEOTIDE SEQUENCE [LARGE SCALE GENOMIC DNA]</scope>
    <source>
        <strain evidence="3">Cflorida</strain>
    </source>
</reference>
<feature type="compositionally biased region" description="Polar residues" evidence="2">
    <location>
        <begin position="148"/>
        <end position="164"/>
    </location>
</feature>
<feature type="compositionally biased region" description="Polar residues" evidence="2">
    <location>
        <begin position="49"/>
        <end position="59"/>
    </location>
</feature>
<name>A0A2S4PTP7_9PEZI</name>
<dbReference type="AlphaFoldDB" id="A0A2S4PTP7"/>
<dbReference type="STRING" id="225359.A0A2S4PTP7"/>
<dbReference type="EMBL" id="PEDP01000617">
    <property type="protein sequence ID" value="POS85403.1"/>
    <property type="molecule type" value="Genomic_DNA"/>
</dbReference>
<proteinExistence type="predicted"/>
<gene>
    <name evidence="3" type="ORF">EPUL_002262</name>
</gene>
<feature type="region of interest" description="Disordered" evidence="2">
    <location>
        <begin position="32"/>
        <end position="111"/>
    </location>
</feature>
<accession>A0A2S4PTP7</accession>
<comment type="caution">
    <text evidence="3">The sequence shown here is derived from an EMBL/GenBank/DDBJ whole genome shotgun (WGS) entry which is preliminary data.</text>
</comment>
<protein>
    <recommendedName>
        <fullName evidence="5">M protein repeat protein</fullName>
    </recommendedName>
</protein>
<sequence length="397" mass="44655">MADQDKAQKLAAAKRRQRIKDLIAERKLQVEQMKKKKSNLKKEIESSEATIKSNSSREILNSFDKSRTDEASTEDSKTKDSISGGDSEQEADISHILEPNFPSSPKKSVPELSVSINHDISSPPNLTKETDRNIEGLQREDGFDKTQHLNTEGNVSTQSVDESSSLFEIEGSNISNIRTEYRSQLEALKSENAKLENECHTLSTRLVNVEAENHDLHLELKMLRSRYTQNVEDKGFEQGENESHARFSKKIKELEEEIFELRRGIHLSSKSILNHENSPGVMNSGTKFIDVDLGAYSSPRRDSSFSAKGGLGKLISNSLNAITGTGNASGEDRALEEDELLDFDEDAFRLAKEEEAKQRVERIKNIKRALKEWEGWRLNLVDTRCNFGDGAGPIFEI</sequence>
<feature type="region of interest" description="Disordered" evidence="2">
    <location>
        <begin position="142"/>
        <end position="164"/>
    </location>
</feature>
<organism evidence="3 4">
    <name type="scientific">Erysiphe pulchra</name>
    <dbReference type="NCBI Taxonomy" id="225359"/>
    <lineage>
        <taxon>Eukaryota</taxon>
        <taxon>Fungi</taxon>
        <taxon>Dikarya</taxon>
        <taxon>Ascomycota</taxon>
        <taxon>Pezizomycotina</taxon>
        <taxon>Leotiomycetes</taxon>
        <taxon>Erysiphales</taxon>
        <taxon>Erysiphaceae</taxon>
        <taxon>Erysiphe</taxon>
    </lineage>
</organism>
<evidence type="ECO:0000313" key="4">
    <source>
        <dbReference type="Proteomes" id="UP000237438"/>
    </source>
</evidence>
<feature type="coiled-coil region" evidence="1">
    <location>
        <begin position="178"/>
        <end position="264"/>
    </location>
</feature>
<keyword evidence="4" id="KW-1185">Reference proteome</keyword>
<dbReference type="OrthoDB" id="3598282at2759"/>
<evidence type="ECO:0000313" key="3">
    <source>
        <dbReference type="EMBL" id="POS85403.1"/>
    </source>
</evidence>
<evidence type="ECO:0000256" key="2">
    <source>
        <dbReference type="SAM" id="MobiDB-lite"/>
    </source>
</evidence>
<evidence type="ECO:0000256" key="1">
    <source>
        <dbReference type="SAM" id="Coils"/>
    </source>
</evidence>
<evidence type="ECO:0008006" key="5">
    <source>
        <dbReference type="Google" id="ProtNLM"/>
    </source>
</evidence>
<dbReference type="Proteomes" id="UP000237438">
    <property type="component" value="Unassembled WGS sequence"/>
</dbReference>
<keyword evidence="1" id="KW-0175">Coiled coil</keyword>
<feature type="compositionally biased region" description="Basic and acidic residues" evidence="2">
    <location>
        <begin position="64"/>
        <end position="80"/>
    </location>
</feature>